<evidence type="ECO:0000259" key="5">
    <source>
        <dbReference type="Pfam" id="PF00685"/>
    </source>
</evidence>
<feature type="region of interest" description="Disordered" evidence="4">
    <location>
        <begin position="1"/>
        <end position="32"/>
    </location>
</feature>
<feature type="domain" description="Sulfotransferase" evidence="5">
    <location>
        <begin position="47"/>
        <end position="100"/>
    </location>
</feature>
<evidence type="ECO:0000313" key="7">
    <source>
        <dbReference type="Proteomes" id="UP001642360"/>
    </source>
</evidence>
<reference evidence="6 7" key="1">
    <citation type="submission" date="2024-02" db="EMBL/GenBank/DDBJ databases">
        <authorList>
            <person name="Vignale AGUSTIN F."/>
            <person name="Sosa J E."/>
            <person name="Modenutti C."/>
        </authorList>
    </citation>
    <scope>NUCLEOTIDE SEQUENCE [LARGE SCALE GENOMIC DNA]</scope>
</reference>
<accession>A0ABC8RCQ7</accession>
<dbReference type="Pfam" id="PF00685">
    <property type="entry name" value="Sulfotransfer_1"/>
    <property type="match status" value="1"/>
</dbReference>
<dbReference type="Gene3D" id="3.40.50.300">
    <property type="entry name" value="P-loop containing nucleotide triphosphate hydrolases"/>
    <property type="match status" value="1"/>
</dbReference>
<keyword evidence="7" id="KW-1185">Reference proteome</keyword>
<dbReference type="Proteomes" id="UP001642360">
    <property type="component" value="Unassembled WGS sequence"/>
</dbReference>
<evidence type="ECO:0000256" key="3">
    <source>
        <dbReference type="RuleBase" id="RU361155"/>
    </source>
</evidence>
<dbReference type="EC" id="2.8.2.-" evidence="3"/>
<keyword evidence="2 3" id="KW-0808">Transferase</keyword>
<sequence length="140" mass="15721">MATSQPPLSPPKHLEEDEQNPGETSTNNTSEKIQALFPGLQNFEAQDTDILVATSMKSGTTWLKALTFCILNRKLYPDSQQHPLHTSNPHILVPFLELKLYTEKEQFTVEKTFGIHITNPQEPQQVDSASKHGILLEVIT</sequence>
<evidence type="ECO:0000256" key="1">
    <source>
        <dbReference type="ARBA" id="ARBA00005771"/>
    </source>
</evidence>
<dbReference type="InterPro" id="IPR000863">
    <property type="entry name" value="Sulfotransferase_dom"/>
</dbReference>
<dbReference type="SUPFAM" id="SSF52540">
    <property type="entry name" value="P-loop containing nucleoside triphosphate hydrolases"/>
    <property type="match status" value="1"/>
</dbReference>
<dbReference type="EMBL" id="CAUOFW020001225">
    <property type="protein sequence ID" value="CAK9142465.1"/>
    <property type="molecule type" value="Genomic_DNA"/>
</dbReference>
<proteinExistence type="inferred from homology"/>
<evidence type="ECO:0000256" key="4">
    <source>
        <dbReference type="SAM" id="MobiDB-lite"/>
    </source>
</evidence>
<dbReference type="AlphaFoldDB" id="A0ABC8RCQ7"/>
<comment type="caution">
    <text evidence="6">The sequence shown here is derived from an EMBL/GenBank/DDBJ whole genome shotgun (WGS) entry which is preliminary data.</text>
</comment>
<evidence type="ECO:0000313" key="6">
    <source>
        <dbReference type="EMBL" id="CAK9142465.1"/>
    </source>
</evidence>
<organism evidence="6 7">
    <name type="scientific">Ilex paraguariensis</name>
    <name type="common">yerba mate</name>
    <dbReference type="NCBI Taxonomy" id="185542"/>
    <lineage>
        <taxon>Eukaryota</taxon>
        <taxon>Viridiplantae</taxon>
        <taxon>Streptophyta</taxon>
        <taxon>Embryophyta</taxon>
        <taxon>Tracheophyta</taxon>
        <taxon>Spermatophyta</taxon>
        <taxon>Magnoliopsida</taxon>
        <taxon>eudicotyledons</taxon>
        <taxon>Gunneridae</taxon>
        <taxon>Pentapetalae</taxon>
        <taxon>asterids</taxon>
        <taxon>campanulids</taxon>
        <taxon>Aquifoliales</taxon>
        <taxon>Aquifoliaceae</taxon>
        <taxon>Ilex</taxon>
    </lineage>
</organism>
<protein>
    <recommendedName>
        <fullName evidence="3">Sulfotransferase</fullName>
        <ecNumber evidence="3">2.8.2.-</ecNumber>
    </recommendedName>
</protein>
<gene>
    <name evidence="6" type="ORF">ILEXP_LOCUS10148</name>
</gene>
<dbReference type="PANTHER" id="PTHR11783">
    <property type="entry name" value="SULFOTRANSFERASE SULT"/>
    <property type="match status" value="1"/>
</dbReference>
<dbReference type="InterPro" id="IPR027417">
    <property type="entry name" value="P-loop_NTPase"/>
</dbReference>
<evidence type="ECO:0000256" key="2">
    <source>
        <dbReference type="ARBA" id="ARBA00022679"/>
    </source>
</evidence>
<dbReference type="GO" id="GO:0016740">
    <property type="term" value="F:transferase activity"/>
    <property type="evidence" value="ECO:0007669"/>
    <property type="project" value="UniProtKB-KW"/>
</dbReference>
<comment type="similarity">
    <text evidence="1 3">Belongs to the sulfotransferase 1 family.</text>
</comment>
<feature type="compositionally biased region" description="Polar residues" evidence="4">
    <location>
        <begin position="21"/>
        <end position="32"/>
    </location>
</feature>
<name>A0ABC8RCQ7_9AQUA</name>